<evidence type="ECO:0000313" key="3">
    <source>
        <dbReference type="EMBL" id="PIY33424.1"/>
    </source>
</evidence>
<accession>A0A2M7PSW0</accession>
<evidence type="ECO:0000313" key="6">
    <source>
        <dbReference type="Proteomes" id="UP000228560"/>
    </source>
</evidence>
<dbReference type="Proteomes" id="UP000182763">
    <property type="component" value="Unassembled WGS sequence"/>
</dbReference>
<organism evidence="1 5">
    <name type="scientific">Candidatus Infernicultor aquiphilus</name>
    <dbReference type="NCBI Taxonomy" id="1805029"/>
    <lineage>
        <taxon>Bacteria</taxon>
        <taxon>Pseudomonadati</taxon>
        <taxon>Atribacterota</taxon>
        <taxon>Candidatus Phoenicimicrobiia</taxon>
        <taxon>Candidatus Pheonicimicrobiales</taxon>
        <taxon>Candidatus Phoenicimicrobiaceae</taxon>
        <taxon>Candidatus Infernicultor</taxon>
    </lineage>
</organism>
<dbReference type="EMBL" id="MNYY01000029">
    <property type="protein sequence ID" value="OIP73309.1"/>
    <property type="molecule type" value="Genomic_DNA"/>
</dbReference>
<protein>
    <submittedName>
        <fullName evidence="1">Uncharacterized protein</fullName>
    </submittedName>
</protein>
<evidence type="ECO:0000313" key="2">
    <source>
        <dbReference type="EMBL" id="PIX33842.1"/>
    </source>
</evidence>
<dbReference type="STRING" id="1805029.AUK42_01270"/>
<evidence type="ECO:0000313" key="5">
    <source>
        <dbReference type="Proteomes" id="UP000182763"/>
    </source>
</evidence>
<dbReference type="AlphaFoldDB" id="A0A1J5GKH3"/>
<reference evidence="6 7" key="2">
    <citation type="submission" date="2017-09" db="EMBL/GenBank/DDBJ databases">
        <title>Depth-based differentiation of microbial function through sediment-hosted aquifers and enrichment of novel symbionts in the deep terrestrial subsurface.</title>
        <authorList>
            <person name="Probst A.J."/>
            <person name="Ladd B."/>
            <person name="Jarett J.K."/>
            <person name="Geller-Mcgrath D.E."/>
            <person name="Sieber C.M."/>
            <person name="Emerson J.B."/>
            <person name="Anantharaman K."/>
            <person name="Thomas B.C."/>
            <person name="Malmstrom R."/>
            <person name="Stieglmeier M."/>
            <person name="Klingl A."/>
            <person name="Woyke T."/>
            <person name="Ryan C.M."/>
            <person name="Banfield J.F."/>
        </authorList>
    </citation>
    <scope>NUCLEOTIDE SEQUENCE [LARGE SCALE GENOMIC DNA]</scope>
    <source>
        <strain evidence="3">CG_4_10_14_3_um_filter_34_13</strain>
        <strain evidence="4">CG_4_9_14_3_um_filter_33_16</strain>
    </source>
</reference>
<evidence type="ECO:0000313" key="1">
    <source>
        <dbReference type="EMBL" id="OIP73309.1"/>
    </source>
</evidence>
<reference evidence="1 5" key="1">
    <citation type="journal article" date="2016" name="Environ. Microbiol.">
        <title>Genomic resolution of a cold subsurface aquifer community provides metabolic insights for novel microbes adapted to high CO concentrations.</title>
        <authorList>
            <person name="Probst A.J."/>
            <person name="Castelle C.J."/>
            <person name="Singh A."/>
            <person name="Brown C.T."/>
            <person name="Anantharaman K."/>
            <person name="Sharon I."/>
            <person name="Hug L.A."/>
            <person name="Burstein D."/>
            <person name="Emerson J.B."/>
            <person name="Thomas B.C."/>
            <person name="Banfield J.F."/>
        </authorList>
    </citation>
    <scope>NUCLEOTIDE SEQUENCE [LARGE SCALE GENOMIC DNA]</scope>
    <source>
        <strain evidence="1">CG2_30_33_13</strain>
    </source>
</reference>
<evidence type="ECO:0000313" key="4">
    <source>
        <dbReference type="EMBL" id="PJB55912.1"/>
    </source>
</evidence>
<dbReference type="EMBL" id="PFIP01000125">
    <property type="protein sequence ID" value="PIX33842.1"/>
    <property type="molecule type" value="Genomic_DNA"/>
</dbReference>
<sequence length="98" mass="11834">MKSEDSFLEIVNINLKEYKEKKIRDRGIVNWLEQGITEFQKKEEKEEEGKLKRLNGASLGVLARRIMAREWAKIRRRRSPQSYIFSLEQEIMHRKEKI</sequence>
<dbReference type="EMBL" id="PFTV01000170">
    <property type="protein sequence ID" value="PJB55912.1"/>
    <property type="molecule type" value="Genomic_DNA"/>
</dbReference>
<evidence type="ECO:0000313" key="7">
    <source>
        <dbReference type="Proteomes" id="UP000230646"/>
    </source>
</evidence>
<dbReference type="Proteomes" id="UP000231493">
    <property type="component" value="Unassembled WGS sequence"/>
</dbReference>
<accession>A0A1J5GKH3</accession>
<accession>A0A2M8CA33</accession>
<dbReference type="Proteomes" id="UP000228560">
    <property type="component" value="Unassembled WGS sequence"/>
</dbReference>
<reference evidence="2" key="3">
    <citation type="submission" date="2017-09" db="EMBL/GenBank/DDBJ databases">
        <title>Depth-based differentiation of microbial function through sediment-hosted aquifers and enrichment of novel symbionts in the deep terrestrial subsurface.</title>
        <authorList>
            <person name="Probst A.J."/>
            <person name="Ladd B."/>
            <person name="Jarett J.K."/>
            <person name="Geller-Mcgrath D.E."/>
            <person name="Sieber C.M.K."/>
            <person name="Emerson J.B."/>
            <person name="Anantharaman K."/>
            <person name="Thomas B.C."/>
            <person name="Malmstrom R."/>
            <person name="Stieglmeier M."/>
            <person name="Klingl A."/>
            <person name="Woyke T."/>
            <person name="Ryan C.M."/>
            <person name="Banfield J.F."/>
        </authorList>
    </citation>
    <scope>NUCLEOTIDE SEQUENCE</scope>
    <source>
        <strain evidence="2">CG_4_8_14_3_um_filter_34_18</strain>
    </source>
</reference>
<name>A0A1J5GKH3_9BACT</name>
<dbReference type="Proteomes" id="UP000230646">
    <property type="component" value="Unassembled WGS sequence"/>
</dbReference>
<proteinExistence type="predicted"/>
<comment type="caution">
    <text evidence="1">The sequence shown here is derived from an EMBL/GenBank/DDBJ whole genome shotgun (WGS) entry which is preliminary data.</text>
</comment>
<dbReference type="EMBL" id="PFKO01000081">
    <property type="protein sequence ID" value="PIY33424.1"/>
    <property type="molecule type" value="Genomic_DNA"/>
</dbReference>
<gene>
    <name evidence="1" type="ORF">AUK42_01270</name>
    <name evidence="4" type="ORF">CO097_06700</name>
    <name evidence="3" type="ORF">COZ07_02225</name>
    <name evidence="2" type="ORF">COZ58_06055</name>
</gene>
<dbReference type="RefSeq" id="WP_406606975.1">
    <property type="nucleotide sequence ID" value="NZ_PFKO01000081.1"/>
</dbReference>
<accession>A0A2M7K6S4</accession>